<dbReference type="OrthoDB" id="680213at2"/>
<organism evidence="1 2">
    <name type="scientific">Flavisolibacter ginsenosidimutans</name>
    <dbReference type="NCBI Taxonomy" id="661481"/>
    <lineage>
        <taxon>Bacteria</taxon>
        <taxon>Pseudomonadati</taxon>
        <taxon>Bacteroidota</taxon>
        <taxon>Chitinophagia</taxon>
        <taxon>Chitinophagales</taxon>
        <taxon>Chitinophagaceae</taxon>
        <taxon>Flavisolibacter</taxon>
    </lineage>
</organism>
<dbReference type="RefSeq" id="WP_146787626.1">
    <property type="nucleotide sequence ID" value="NZ_BAABIO010000001.1"/>
</dbReference>
<sequence>MDTKHSDSIGSNMLLTGCIFLANIDLTGVVDYAVKAVIGGGIWLGFKMAADYIEHKRGKAK</sequence>
<dbReference type="Proteomes" id="UP000321204">
    <property type="component" value="Chromosome"/>
</dbReference>
<dbReference type="KEGG" id="fgg:FSB75_12025"/>
<keyword evidence="2" id="KW-1185">Reference proteome</keyword>
<protein>
    <submittedName>
        <fullName evidence="1">Uncharacterized protein</fullName>
    </submittedName>
</protein>
<evidence type="ECO:0000313" key="2">
    <source>
        <dbReference type="Proteomes" id="UP000321204"/>
    </source>
</evidence>
<dbReference type="EMBL" id="CP042433">
    <property type="protein sequence ID" value="QEC56589.1"/>
    <property type="molecule type" value="Genomic_DNA"/>
</dbReference>
<proteinExistence type="predicted"/>
<gene>
    <name evidence="1" type="ORF">FSB75_12025</name>
</gene>
<name>A0A5B8UK95_9BACT</name>
<dbReference type="PROSITE" id="PS51257">
    <property type="entry name" value="PROKAR_LIPOPROTEIN"/>
    <property type="match status" value="1"/>
</dbReference>
<dbReference type="AlphaFoldDB" id="A0A5B8UK95"/>
<accession>A0A5B8UK95</accession>
<evidence type="ECO:0000313" key="1">
    <source>
        <dbReference type="EMBL" id="QEC56589.1"/>
    </source>
</evidence>
<reference evidence="1 2" key="1">
    <citation type="journal article" date="2015" name="Int. J. Syst. Evol. Microbiol.">
        <title>Flavisolibacter ginsenosidimutans sp. nov., with ginsenoside-converting activity isolated from soil used for cultivating ginseng.</title>
        <authorList>
            <person name="Zhao Y."/>
            <person name="Liu Q."/>
            <person name="Kang M.S."/>
            <person name="Jin F."/>
            <person name="Yu H."/>
            <person name="Im W.T."/>
        </authorList>
    </citation>
    <scope>NUCLEOTIDE SEQUENCE [LARGE SCALE GENOMIC DNA]</scope>
    <source>
        <strain evidence="1 2">Gsoil 636</strain>
    </source>
</reference>